<sequence length="289" mass="32574">MVNYAQLVDTTLADIIQTGVICPRTMVDSITPATDADMAVQIEQQFGYRDNWPIKRETFTQWVIEDILPDDTPAWCDVGVTFTHDIAGYENAKLRVLNATHSTLAYLGHLLDIDTVYNAINNEVLHTFISNMLKTEIKPSLVIPKEMNYESYCGAILQRYRNPAIKHLLSQIAWDGSQKLQVRILPIIVHNIKHRFPIKSCCFAVAAWMRFVIIKSRNKSELIDPLNHQLLAISSYCCDSAEQDVAHFMALELFSGVADEPDFIAQVTQAYRTLCQVPAAILSSLVSTN</sequence>
<dbReference type="InterPro" id="IPR036291">
    <property type="entry name" value="NAD(P)-bd_dom_sf"/>
</dbReference>
<dbReference type="PANTHER" id="PTHR43362:SF1">
    <property type="entry name" value="MANNITOL DEHYDROGENASE 2-RELATED"/>
    <property type="match status" value="1"/>
</dbReference>
<dbReference type="InterPro" id="IPR013328">
    <property type="entry name" value="6PGD_dom2"/>
</dbReference>
<evidence type="ECO:0008006" key="6">
    <source>
        <dbReference type="Google" id="ProtNLM"/>
    </source>
</evidence>
<feature type="domain" description="Mannitol dehydrogenase C-terminal" evidence="3">
    <location>
        <begin position="85"/>
        <end position="274"/>
    </location>
</feature>
<reference evidence="4 5" key="1">
    <citation type="submission" date="2023-01" db="EMBL/GenBank/DDBJ databases">
        <title>Psychrosphaera sp. nov., isolated from marine algae.</title>
        <authorList>
            <person name="Bayburt H."/>
            <person name="Choi B.J."/>
            <person name="Kim J.M."/>
            <person name="Choi D.G."/>
            <person name="Jeon C.O."/>
        </authorList>
    </citation>
    <scope>NUCLEOTIDE SEQUENCE [LARGE SCALE GENOMIC DNA]</scope>
    <source>
        <strain evidence="4 5">G1-22</strain>
    </source>
</reference>
<name>A0ABT5FIQ7_9GAMM</name>
<evidence type="ECO:0000256" key="1">
    <source>
        <dbReference type="ARBA" id="ARBA00023002"/>
    </source>
</evidence>
<dbReference type="EMBL" id="JAQOMS010000002">
    <property type="protein sequence ID" value="MDC2891078.1"/>
    <property type="molecule type" value="Genomic_DNA"/>
</dbReference>
<dbReference type="Gene3D" id="1.10.1040.10">
    <property type="entry name" value="N-(1-d-carboxylethyl)-l-norvaline Dehydrogenase, domain 2"/>
    <property type="match status" value="1"/>
</dbReference>
<dbReference type="SUPFAM" id="SSF48179">
    <property type="entry name" value="6-phosphogluconate dehydrogenase C-terminal domain-like"/>
    <property type="match status" value="1"/>
</dbReference>
<evidence type="ECO:0000313" key="4">
    <source>
        <dbReference type="EMBL" id="MDC2891078.1"/>
    </source>
</evidence>
<feature type="domain" description="Mannitol dehydrogenase N-terminal" evidence="2">
    <location>
        <begin position="7"/>
        <end position="75"/>
    </location>
</feature>
<evidence type="ECO:0000313" key="5">
    <source>
        <dbReference type="Proteomes" id="UP001528411"/>
    </source>
</evidence>
<gene>
    <name evidence="4" type="ORF">PN838_22985</name>
</gene>
<comment type="caution">
    <text evidence="4">The sequence shown here is derived from an EMBL/GenBank/DDBJ whole genome shotgun (WGS) entry which is preliminary data.</text>
</comment>
<accession>A0ABT5FIQ7</accession>
<dbReference type="InterPro" id="IPR050988">
    <property type="entry name" value="Mannitol_DH/Oxidoreductase"/>
</dbReference>
<evidence type="ECO:0000259" key="2">
    <source>
        <dbReference type="Pfam" id="PF01232"/>
    </source>
</evidence>
<protein>
    <recommendedName>
        <fullName evidence="6">Mannitol dehydrogenase C-terminal domain-containing protein</fullName>
    </recommendedName>
</protein>
<evidence type="ECO:0000259" key="3">
    <source>
        <dbReference type="Pfam" id="PF08125"/>
    </source>
</evidence>
<keyword evidence="1" id="KW-0560">Oxidoreductase</keyword>
<keyword evidence="5" id="KW-1185">Reference proteome</keyword>
<dbReference type="InterPro" id="IPR013131">
    <property type="entry name" value="Mannitol_DH_N"/>
</dbReference>
<dbReference type="Pfam" id="PF08125">
    <property type="entry name" value="Mannitol_dh_C"/>
    <property type="match status" value="1"/>
</dbReference>
<dbReference type="InterPro" id="IPR013118">
    <property type="entry name" value="Mannitol_DH_C"/>
</dbReference>
<proteinExistence type="predicted"/>
<dbReference type="Pfam" id="PF01232">
    <property type="entry name" value="Mannitol_dh"/>
    <property type="match status" value="1"/>
</dbReference>
<dbReference type="SUPFAM" id="SSF51735">
    <property type="entry name" value="NAD(P)-binding Rossmann-fold domains"/>
    <property type="match status" value="1"/>
</dbReference>
<dbReference type="Gene3D" id="3.40.50.720">
    <property type="entry name" value="NAD(P)-binding Rossmann-like Domain"/>
    <property type="match status" value="1"/>
</dbReference>
<dbReference type="InterPro" id="IPR008927">
    <property type="entry name" value="6-PGluconate_DH-like_C_sf"/>
</dbReference>
<dbReference type="PANTHER" id="PTHR43362">
    <property type="entry name" value="MANNITOL DEHYDROGENASE DSF1-RELATED"/>
    <property type="match status" value="1"/>
</dbReference>
<dbReference type="Proteomes" id="UP001528411">
    <property type="component" value="Unassembled WGS sequence"/>
</dbReference>
<organism evidence="4 5">
    <name type="scientific">Psychrosphaera algicola</name>
    <dbReference type="NCBI Taxonomy" id="3023714"/>
    <lineage>
        <taxon>Bacteria</taxon>
        <taxon>Pseudomonadati</taxon>
        <taxon>Pseudomonadota</taxon>
        <taxon>Gammaproteobacteria</taxon>
        <taxon>Alteromonadales</taxon>
        <taxon>Pseudoalteromonadaceae</taxon>
        <taxon>Psychrosphaera</taxon>
    </lineage>
</organism>